<comment type="caution">
    <text evidence="7">The sequence shown here is derived from an EMBL/GenBank/DDBJ whole genome shotgun (WGS) entry which is preliminary data.</text>
</comment>
<dbReference type="InterPro" id="IPR050493">
    <property type="entry name" value="FAD-dep_Monooxygenase_BioMet"/>
</dbReference>
<evidence type="ECO:0000256" key="1">
    <source>
        <dbReference type="ARBA" id="ARBA00007992"/>
    </source>
</evidence>
<dbReference type="GO" id="GO:0004497">
    <property type="term" value="F:monooxygenase activity"/>
    <property type="evidence" value="ECO:0007669"/>
    <property type="project" value="UniProtKB-KW"/>
</dbReference>
<evidence type="ECO:0000313" key="7">
    <source>
        <dbReference type="EMBL" id="KAF8433289.1"/>
    </source>
</evidence>
<dbReference type="SUPFAM" id="SSF54373">
    <property type="entry name" value="FAD-linked reductases, C-terminal domain"/>
    <property type="match status" value="1"/>
</dbReference>
<dbReference type="InterPro" id="IPR002938">
    <property type="entry name" value="FAD-bd"/>
</dbReference>
<dbReference type="EMBL" id="WHUW01000035">
    <property type="protein sequence ID" value="KAF8433289.1"/>
    <property type="molecule type" value="Genomic_DNA"/>
</dbReference>
<dbReference type="PRINTS" id="PR00420">
    <property type="entry name" value="RNGMNOXGNASE"/>
</dbReference>
<dbReference type="SUPFAM" id="SSF51905">
    <property type="entry name" value="FAD/NAD(P)-binding domain"/>
    <property type="match status" value="1"/>
</dbReference>
<reference evidence="7" key="2">
    <citation type="journal article" date="2020" name="Nat. Commun.">
        <title>Large-scale genome sequencing of mycorrhizal fungi provides insights into the early evolution of symbiotic traits.</title>
        <authorList>
            <person name="Miyauchi S."/>
            <person name="Kiss E."/>
            <person name="Kuo A."/>
            <person name="Drula E."/>
            <person name="Kohler A."/>
            <person name="Sanchez-Garcia M."/>
            <person name="Morin E."/>
            <person name="Andreopoulos B."/>
            <person name="Barry K.W."/>
            <person name="Bonito G."/>
            <person name="Buee M."/>
            <person name="Carver A."/>
            <person name="Chen C."/>
            <person name="Cichocki N."/>
            <person name="Clum A."/>
            <person name="Culley D."/>
            <person name="Crous P.W."/>
            <person name="Fauchery L."/>
            <person name="Girlanda M."/>
            <person name="Hayes R.D."/>
            <person name="Keri Z."/>
            <person name="LaButti K."/>
            <person name="Lipzen A."/>
            <person name="Lombard V."/>
            <person name="Magnuson J."/>
            <person name="Maillard F."/>
            <person name="Murat C."/>
            <person name="Nolan M."/>
            <person name="Ohm R.A."/>
            <person name="Pangilinan J."/>
            <person name="Pereira M.F."/>
            <person name="Perotto S."/>
            <person name="Peter M."/>
            <person name="Pfister S."/>
            <person name="Riley R."/>
            <person name="Sitrit Y."/>
            <person name="Stielow J.B."/>
            <person name="Szollosi G."/>
            <person name="Zifcakova L."/>
            <person name="Stursova M."/>
            <person name="Spatafora J.W."/>
            <person name="Tedersoo L."/>
            <person name="Vaario L.M."/>
            <person name="Yamada A."/>
            <person name="Yan M."/>
            <person name="Wang P."/>
            <person name="Xu J."/>
            <person name="Bruns T."/>
            <person name="Baldrian P."/>
            <person name="Vilgalys R."/>
            <person name="Dunand C."/>
            <person name="Henrissat B."/>
            <person name="Grigoriev I.V."/>
            <person name="Hibbett D."/>
            <person name="Nagy L.G."/>
            <person name="Martin F.M."/>
        </authorList>
    </citation>
    <scope>NUCLEOTIDE SEQUENCE</scope>
    <source>
        <strain evidence="7">BED1</strain>
    </source>
</reference>
<dbReference type="Gene3D" id="3.50.50.60">
    <property type="entry name" value="FAD/NAD(P)-binding domain"/>
    <property type="match status" value="1"/>
</dbReference>
<dbReference type="PANTHER" id="PTHR13789">
    <property type="entry name" value="MONOOXYGENASE"/>
    <property type="match status" value="1"/>
</dbReference>
<evidence type="ECO:0000256" key="5">
    <source>
        <dbReference type="ARBA" id="ARBA00023033"/>
    </source>
</evidence>
<comment type="similarity">
    <text evidence="1">Belongs to the paxM FAD-dependent monooxygenase family.</text>
</comment>
<dbReference type="Proteomes" id="UP001194468">
    <property type="component" value="Unassembled WGS sequence"/>
</dbReference>
<keyword evidence="8" id="KW-1185">Reference proteome</keyword>
<organism evidence="7 8">
    <name type="scientific">Boletus edulis BED1</name>
    <dbReference type="NCBI Taxonomy" id="1328754"/>
    <lineage>
        <taxon>Eukaryota</taxon>
        <taxon>Fungi</taxon>
        <taxon>Dikarya</taxon>
        <taxon>Basidiomycota</taxon>
        <taxon>Agaricomycotina</taxon>
        <taxon>Agaricomycetes</taxon>
        <taxon>Agaricomycetidae</taxon>
        <taxon>Boletales</taxon>
        <taxon>Boletineae</taxon>
        <taxon>Boletaceae</taxon>
        <taxon>Boletoideae</taxon>
        <taxon>Boletus</taxon>
    </lineage>
</organism>
<gene>
    <name evidence="7" type="ORF">L210DRAFT_3614190</name>
</gene>
<dbReference type="Pfam" id="PF01494">
    <property type="entry name" value="FAD_binding_3"/>
    <property type="match status" value="2"/>
</dbReference>
<dbReference type="PANTHER" id="PTHR13789:SF236">
    <property type="entry name" value="MONOOXYGENASE, PUTATIVE (AFU_ORTHOLOGUE AFUA_6G12060)-RELATED"/>
    <property type="match status" value="1"/>
</dbReference>
<feature type="domain" description="FAD-binding" evidence="6">
    <location>
        <begin position="12"/>
        <end position="174"/>
    </location>
</feature>
<proteinExistence type="inferred from homology"/>
<evidence type="ECO:0000256" key="4">
    <source>
        <dbReference type="ARBA" id="ARBA00023002"/>
    </source>
</evidence>
<keyword evidence="4" id="KW-0560">Oxidoreductase</keyword>
<evidence type="ECO:0000313" key="8">
    <source>
        <dbReference type="Proteomes" id="UP001194468"/>
    </source>
</evidence>
<sequence length="432" mass="47746">MADYSADSDAIRVIIVGAGYAGLGCAIECKRKGHDVVVLEKVGTFKILGEMIALLSNASRIIARWGLHDELWGFCAHAPELRLHDALGNLLRVQPLPSPWFDAYTYAGHRARIHDVLLRHAVSLGIDIRMGQEVVDYWEDNENKTAGVLLRSGECLRADLVVAADGIKSHARKYVLDHHDRPHPSGYAIYRTWFDAKEQGVDTDPRTSFLCKDGDVLYAWTGKDVHFIAASFDGGKSISWLITHKDTDYVEGDLSVPGRIEDVLDIVKGWDPRCAAVISKAPSCVDWKLIVHNPLPSWVSRDGRVLLIGDAAHPSLPTSMQGASQAIEDGVTLAVTLKMAGKDNILLAARTWEAIRYERALKVQQMGETTRDKWHRVEIDDKSAGDLGLPIPEWVLAFDAEAHAYSVFDETARDIVENGYQLPSLRAGRIAA</sequence>
<dbReference type="AlphaFoldDB" id="A0AAD4BLC5"/>
<evidence type="ECO:0000256" key="2">
    <source>
        <dbReference type="ARBA" id="ARBA00022630"/>
    </source>
</evidence>
<keyword evidence="5 7" id="KW-0503">Monooxygenase</keyword>
<reference evidence="7" key="1">
    <citation type="submission" date="2019-10" db="EMBL/GenBank/DDBJ databases">
        <authorList>
            <consortium name="DOE Joint Genome Institute"/>
            <person name="Kuo A."/>
            <person name="Miyauchi S."/>
            <person name="Kiss E."/>
            <person name="Drula E."/>
            <person name="Kohler A."/>
            <person name="Sanchez-Garcia M."/>
            <person name="Andreopoulos B."/>
            <person name="Barry K.W."/>
            <person name="Bonito G."/>
            <person name="Buee M."/>
            <person name="Carver A."/>
            <person name="Chen C."/>
            <person name="Cichocki N."/>
            <person name="Clum A."/>
            <person name="Culley D."/>
            <person name="Crous P.W."/>
            <person name="Fauchery L."/>
            <person name="Girlanda M."/>
            <person name="Hayes R."/>
            <person name="Keri Z."/>
            <person name="LaButti K."/>
            <person name="Lipzen A."/>
            <person name="Lombard V."/>
            <person name="Magnuson J."/>
            <person name="Maillard F."/>
            <person name="Morin E."/>
            <person name="Murat C."/>
            <person name="Nolan M."/>
            <person name="Ohm R."/>
            <person name="Pangilinan J."/>
            <person name="Pereira M."/>
            <person name="Perotto S."/>
            <person name="Peter M."/>
            <person name="Riley R."/>
            <person name="Sitrit Y."/>
            <person name="Stielow B."/>
            <person name="Szollosi G."/>
            <person name="Zifcakova L."/>
            <person name="Stursova M."/>
            <person name="Spatafora J.W."/>
            <person name="Tedersoo L."/>
            <person name="Vaario L.-M."/>
            <person name="Yamada A."/>
            <person name="Yan M."/>
            <person name="Wang P."/>
            <person name="Xu J."/>
            <person name="Bruns T."/>
            <person name="Baldrian P."/>
            <person name="Vilgalys R."/>
            <person name="Henrissat B."/>
            <person name="Grigoriev I.V."/>
            <person name="Hibbett D."/>
            <person name="Nagy L.G."/>
            <person name="Martin F.M."/>
        </authorList>
    </citation>
    <scope>NUCLEOTIDE SEQUENCE</scope>
    <source>
        <strain evidence="7">BED1</strain>
    </source>
</reference>
<protein>
    <submittedName>
        <fullName evidence="7">Monooxygenase</fullName>
    </submittedName>
</protein>
<evidence type="ECO:0000256" key="3">
    <source>
        <dbReference type="ARBA" id="ARBA00022827"/>
    </source>
</evidence>
<keyword evidence="2" id="KW-0285">Flavoprotein</keyword>
<dbReference type="InterPro" id="IPR036188">
    <property type="entry name" value="FAD/NAD-bd_sf"/>
</dbReference>
<keyword evidence="3" id="KW-0274">FAD</keyword>
<feature type="domain" description="FAD-binding" evidence="6">
    <location>
        <begin position="301"/>
        <end position="340"/>
    </location>
</feature>
<accession>A0AAD4BLC5</accession>
<dbReference type="GO" id="GO:0071949">
    <property type="term" value="F:FAD binding"/>
    <property type="evidence" value="ECO:0007669"/>
    <property type="project" value="InterPro"/>
</dbReference>
<evidence type="ECO:0000259" key="6">
    <source>
        <dbReference type="Pfam" id="PF01494"/>
    </source>
</evidence>
<name>A0AAD4BLC5_BOLED</name>